<dbReference type="InterPro" id="IPR015813">
    <property type="entry name" value="Pyrv/PenolPyrv_kinase-like_dom"/>
</dbReference>
<accession>A0ABV2H3I8</accession>
<name>A0ABV2H3I8_9HYPH</name>
<evidence type="ECO:0000313" key="7">
    <source>
        <dbReference type="Proteomes" id="UP001549031"/>
    </source>
</evidence>
<dbReference type="SUPFAM" id="SSF51621">
    <property type="entry name" value="Phosphoenolpyruvate/pyruvate domain"/>
    <property type="match status" value="1"/>
</dbReference>
<dbReference type="InterPro" id="IPR005000">
    <property type="entry name" value="Aldolase/citrate-lyase_domain"/>
</dbReference>
<evidence type="ECO:0000256" key="4">
    <source>
        <dbReference type="ARBA" id="ARBA00022842"/>
    </source>
</evidence>
<feature type="domain" description="HpcH/HpaI aldolase/citrate lyase" evidence="5">
    <location>
        <begin position="17"/>
        <end position="217"/>
    </location>
</feature>
<sequence>MTDAQESRTADRRQPASYLFVPGNRPDRFAKATASGADTIIIDLEDAVVPDEKETARSAAMAWFAQGGAGVLRINGADTPWFASDIEALAGFGEALIMVPKANVAALSHVSRHLPGRRLIPLIESVEGYIEVQEIATLSCVCRIAFGNLDFGLDARIPDTGASLDPVRLQITIASRHAGLPPPIDGVTVDLEDAAMLAVDIARARALGFTAKLCLHPRQVAAVNEGFAPTKAEVDQARRIVAAASLAKGGVVQLDGKMIDRPVVERAQALLDQTDTDLSAETLE</sequence>
<protein>
    <submittedName>
        <fullName evidence="6">Citrate lyase subunit beta/citryl-CoA lyase</fullName>
        <ecNumber evidence="6">4.1.3.34</ecNumber>
    </submittedName>
</protein>
<dbReference type="PIRSF" id="PIRSF015582">
    <property type="entry name" value="Cit_lyase_B"/>
    <property type="match status" value="1"/>
</dbReference>
<dbReference type="PANTHER" id="PTHR32308">
    <property type="entry name" value="LYASE BETA SUBUNIT, PUTATIVE (AFU_ORTHOLOGUE AFUA_4G13030)-RELATED"/>
    <property type="match status" value="1"/>
</dbReference>
<keyword evidence="7" id="KW-1185">Reference proteome</keyword>
<dbReference type="PANTHER" id="PTHR32308:SF10">
    <property type="entry name" value="CITRATE LYASE SUBUNIT BETA"/>
    <property type="match status" value="1"/>
</dbReference>
<gene>
    <name evidence="6" type="ORF">ABID21_001178</name>
</gene>
<dbReference type="EC" id="4.1.3.34" evidence="6"/>
<evidence type="ECO:0000259" key="5">
    <source>
        <dbReference type="Pfam" id="PF03328"/>
    </source>
</evidence>
<dbReference type="Pfam" id="PF03328">
    <property type="entry name" value="HpcH_HpaI"/>
    <property type="match status" value="1"/>
</dbReference>
<dbReference type="Gene3D" id="3.20.20.60">
    <property type="entry name" value="Phosphoenolpyruvate-binding domains"/>
    <property type="match status" value="1"/>
</dbReference>
<dbReference type="Proteomes" id="UP001549031">
    <property type="component" value="Unassembled WGS sequence"/>
</dbReference>
<comment type="similarity">
    <text evidence="2">Belongs to the HpcH/HpaI aldolase family.</text>
</comment>
<evidence type="ECO:0000256" key="2">
    <source>
        <dbReference type="ARBA" id="ARBA00005568"/>
    </source>
</evidence>
<comment type="caution">
    <text evidence="6">The sequence shown here is derived from an EMBL/GenBank/DDBJ whole genome shotgun (WGS) entry which is preliminary data.</text>
</comment>
<dbReference type="EMBL" id="JBEPLJ010000004">
    <property type="protein sequence ID" value="MET3585076.1"/>
    <property type="molecule type" value="Genomic_DNA"/>
</dbReference>
<keyword evidence="4" id="KW-0460">Magnesium</keyword>
<keyword evidence="3" id="KW-0479">Metal-binding</keyword>
<dbReference type="RefSeq" id="WP_247243219.1">
    <property type="nucleotide sequence ID" value="NZ_JALJRA010000004.1"/>
</dbReference>
<evidence type="ECO:0000256" key="1">
    <source>
        <dbReference type="ARBA" id="ARBA00001946"/>
    </source>
</evidence>
<dbReference type="InterPro" id="IPR011206">
    <property type="entry name" value="Citrate_lyase_beta/mcl1/mcl2"/>
</dbReference>
<organism evidence="6 7">
    <name type="scientific">Pseudorhizobium tarimense</name>
    <dbReference type="NCBI Taxonomy" id="1079109"/>
    <lineage>
        <taxon>Bacteria</taxon>
        <taxon>Pseudomonadati</taxon>
        <taxon>Pseudomonadota</taxon>
        <taxon>Alphaproteobacteria</taxon>
        <taxon>Hyphomicrobiales</taxon>
        <taxon>Rhizobiaceae</taxon>
        <taxon>Rhizobium/Agrobacterium group</taxon>
        <taxon>Pseudorhizobium</taxon>
    </lineage>
</organism>
<evidence type="ECO:0000256" key="3">
    <source>
        <dbReference type="ARBA" id="ARBA00022723"/>
    </source>
</evidence>
<reference evidence="6 7" key="1">
    <citation type="submission" date="2024-06" db="EMBL/GenBank/DDBJ databases">
        <title>Genomic Encyclopedia of Type Strains, Phase IV (KMG-IV): sequencing the most valuable type-strain genomes for metagenomic binning, comparative biology and taxonomic classification.</title>
        <authorList>
            <person name="Goeker M."/>
        </authorList>
    </citation>
    <scope>NUCLEOTIDE SEQUENCE [LARGE SCALE GENOMIC DNA]</scope>
    <source>
        <strain evidence="6 7">DSM 105042</strain>
    </source>
</reference>
<dbReference type="GO" id="GO:0008816">
    <property type="term" value="F:citryl-CoA lyase activity"/>
    <property type="evidence" value="ECO:0007669"/>
    <property type="project" value="UniProtKB-EC"/>
</dbReference>
<dbReference type="InterPro" id="IPR040442">
    <property type="entry name" value="Pyrv_kinase-like_dom_sf"/>
</dbReference>
<proteinExistence type="inferred from homology"/>
<keyword evidence="6" id="KW-0456">Lyase</keyword>
<comment type="cofactor">
    <cofactor evidence="1">
        <name>Mg(2+)</name>
        <dbReference type="ChEBI" id="CHEBI:18420"/>
    </cofactor>
</comment>
<evidence type="ECO:0000313" key="6">
    <source>
        <dbReference type="EMBL" id="MET3585076.1"/>
    </source>
</evidence>